<dbReference type="Pfam" id="PF08240">
    <property type="entry name" value="ADH_N"/>
    <property type="match status" value="1"/>
</dbReference>
<dbReference type="PANTHER" id="PTHR45348:SF7">
    <property type="entry name" value="ZINC BINDING OXIDOREDUCTASE, PUTATIVE-RELATED"/>
    <property type="match status" value="1"/>
</dbReference>
<keyword evidence="7" id="KW-1185">Reference proteome</keyword>
<dbReference type="Proteomes" id="UP001397290">
    <property type="component" value="Unassembled WGS sequence"/>
</dbReference>
<dbReference type="SUPFAM" id="SSF50129">
    <property type="entry name" value="GroES-like"/>
    <property type="match status" value="1"/>
</dbReference>
<dbReference type="CDD" id="cd08249">
    <property type="entry name" value="enoyl_reductase_like"/>
    <property type="match status" value="1"/>
</dbReference>
<name>A0AAW0RMT5_9HYPO</name>
<protein>
    <recommendedName>
        <fullName evidence="5">Enoyl reductase (ER) domain-containing protein</fullName>
    </recommendedName>
</protein>
<gene>
    <name evidence="6" type="ORF">G3M48_007490</name>
</gene>
<evidence type="ECO:0000313" key="6">
    <source>
        <dbReference type="EMBL" id="KAK8143263.1"/>
    </source>
</evidence>
<dbReference type="InterPro" id="IPR011032">
    <property type="entry name" value="GroES-like_sf"/>
</dbReference>
<dbReference type="SUPFAM" id="SSF51735">
    <property type="entry name" value="NAD(P)-binding Rossmann-fold domains"/>
    <property type="match status" value="1"/>
</dbReference>
<comment type="pathway">
    <text evidence="1">Secondary metabolite biosynthesis.</text>
</comment>
<comment type="caution">
    <text evidence="6">The sequence shown here is derived from an EMBL/GenBank/DDBJ whole genome shotgun (WGS) entry which is preliminary data.</text>
</comment>
<dbReference type="Gene3D" id="3.40.50.720">
    <property type="entry name" value="NAD(P)-binding Rossmann-like Domain"/>
    <property type="match status" value="1"/>
</dbReference>
<accession>A0AAW0RMT5</accession>
<comment type="similarity">
    <text evidence="2">Belongs to the zinc-containing alcohol dehydrogenase family.</text>
</comment>
<reference evidence="6 7" key="1">
    <citation type="submission" date="2020-02" db="EMBL/GenBank/DDBJ databases">
        <title>Comparative genomics of the hypocrealean fungal genus Beauvera.</title>
        <authorList>
            <person name="Showalter D.N."/>
            <person name="Bushley K.E."/>
            <person name="Rehner S.A."/>
        </authorList>
    </citation>
    <scope>NUCLEOTIDE SEQUENCE [LARGE SCALE GENOMIC DNA]</scope>
    <source>
        <strain evidence="6 7">ARSEF4384</strain>
    </source>
</reference>
<feature type="domain" description="Enoyl reductase (ER)" evidence="5">
    <location>
        <begin position="9"/>
        <end position="360"/>
    </location>
</feature>
<organism evidence="6 7">
    <name type="scientific">Beauveria asiatica</name>
    <dbReference type="NCBI Taxonomy" id="1069075"/>
    <lineage>
        <taxon>Eukaryota</taxon>
        <taxon>Fungi</taxon>
        <taxon>Dikarya</taxon>
        <taxon>Ascomycota</taxon>
        <taxon>Pezizomycotina</taxon>
        <taxon>Sordariomycetes</taxon>
        <taxon>Hypocreomycetidae</taxon>
        <taxon>Hypocreales</taxon>
        <taxon>Cordycipitaceae</taxon>
        <taxon>Beauveria</taxon>
    </lineage>
</organism>
<dbReference type="PANTHER" id="PTHR45348">
    <property type="entry name" value="HYPOTHETICAL OXIDOREDUCTASE (EUROFUNG)"/>
    <property type="match status" value="1"/>
</dbReference>
<proteinExistence type="inferred from homology"/>
<dbReference type="InterPro" id="IPR013154">
    <property type="entry name" value="ADH-like_N"/>
</dbReference>
<evidence type="ECO:0000256" key="3">
    <source>
        <dbReference type="ARBA" id="ARBA00023002"/>
    </source>
</evidence>
<dbReference type="InterPro" id="IPR036291">
    <property type="entry name" value="NAD(P)-bd_dom_sf"/>
</dbReference>
<dbReference type="InterPro" id="IPR020843">
    <property type="entry name" value="ER"/>
</dbReference>
<evidence type="ECO:0000313" key="7">
    <source>
        <dbReference type="Proteomes" id="UP001397290"/>
    </source>
</evidence>
<dbReference type="Pfam" id="PF00107">
    <property type="entry name" value="ADH_zinc_N"/>
    <property type="match status" value="1"/>
</dbReference>
<sequence length="385" mass="41365">MKALILTPSTRSTDVRDIPTPTPGPGEVLIRVRAVALNPVDVIYVEDPVAEQHQRVVGTDFAGIVTAASNDLAKVEDGRIQNGARVAGFIQGASSANDRPGAFAEYLTAPYDLLWTVPESMSFEQASTVSMCGLTAAQAVFYRFGLPGPFSSGSVATSDDPIHVLVYGSSTCLGLLAAQLVHRVGEASGRRIRLIGIASSSKHEFLRAAPYNYDFLVDYHEQDWPAQVRDATGGNGVHFALDTVSERDTVAKVHSTVGPQGKYHVFRGPHGGKFDLANLAIKPVFGPVYEGLGVGLSFGPGAFFPAKPEARDFAAKFFAFLNSGARDNEIKLQPNPIRQMPGGLERIVPDGFALLSGMVVDRKPLDMSEEYMRPISAEKLVYTIA</sequence>
<evidence type="ECO:0000256" key="1">
    <source>
        <dbReference type="ARBA" id="ARBA00005179"/>
    </source>
</evidence>
<dbReference type="InterPro" id="IPR047122">
    <property type="entry name" value="Trans-enoyl_RdTase-like"/>
</dbReference>
<feature type="region of interest" description="Disordered" evidence="4">
    <location>
        <begin position="1"/>
        <end position="22"/>
    </location>
</feature>
<dbReference type="SMART" id="SM00829">
    <property type="entry name" value="PKS_ER"/>
    <property type="match status" value="1"/>
</dbReference>
<evidence type="ECO:0000256" key="2">
    <source>
        <dbReference type="ARBA" id="ARBA00008072"/>
    </source>
</evidence>
<dbReference type="AlphaFoldDB" id="A0AAW0RMT5"/>
<keyword evidence="3" id="KW-0560">Oxidoreductase</keyword>
<evidence type="ECO:0000259" key="5">
    <source>
        <dbReference type="SMART" id="SM00829"/>
    </source>
</evidence>
<dbReference type="EMBL" id="JAAHCF010000534">
    <property type="protein sequence ID" value="KAK8143263.1"/>
    <property type="molecule type" value="Genomic_DNA"/>
</dbReference>
<dbReference type="GO" id="GO:0016651">
    <property type="term" value="F:oxidoreductase activity, acting on NAD(P)H"/>
    <property type="evidence" value="ECO:0007669"/>
    <property type="project" value="InterPro"/>
</dbReference>
<dbReference type="Gene3D" id="3.90.180.10">
    <property type="entry name" value="Medium-chain alcohol dehydrogenases, catalytic domain"/>
    <property type="match status" value="1"/>
</dbReference>
<evidence type="ECO:0000256" key="4">
    <source>
        <dbReference type="SAM" id="MobiDB-lite"/>
    </source>
</evidence>
<dbReference type="InterPro" id="IPR013149">
    <property type="entry name" value="ADH-like_C"/>
</dbReference>